<dbReference type="EMBL" id="AZFW01000072">
    <property type="protein sequence ID" value="KRM26514.1"/>
    <property type="molecule type" value="Genomic_DNA"/>
</dbReference>
<comment type="caution">
    <text evidence="2">The sequence shown here is derived from an EMBL/GenBank/DDBJ whole genome shotgun (WGS) entry which is preliminary data.</text>
</comment>
<organism evidence="2 3">
    <name type="scientific">Schleiferilactobacillus harbinensis DSM 16991</name>
    <dbReference type="NCBI Taxonomy" id="1122147"/>
    <lineage>
        <taxon>Bacteria</taxon>
        <taxon>Bacillati</taxon>
        <taxon>Bacillota</taxon>
        <taxon>Bacilli</taxon>
        <taxon>Lactobacillales</taxon>
        <taxon>Lactobacillaceae</taxon>
        <taxon>Schleiferilactobacillus</taxon>
    </lineage>
</organism>
<gene>
    <name evidence="2" type="ORF">FC91_GL003055</name>
</gene>
<feature type="chain" id="PRO_5006413134" evidence="1">
    <location>
        <begin position="40"/>
        <end position="459"/>
    </location>
</feature>
<keyword evidence="1" id="KW-0732">Signal</keyword>
<dbReference type="AlphaFoldDB" id="A0A0R1X8T4"/>
<dbReference type="Proteomes" id="UP000050949">
    <property type="component" value="Unassembled WGS sequence"/>
</dbReference>
<dbReference type="RefSeq" id="WP_027828013.1">
    <property type="nucleotide sequence ID" value="NZ_AUEH01000011.1"/>
</dbReference>
<reference evidence="2 3" key="1">
    <citation type="journal article" date="2015" name="Genome Announc.">
        <title>Expanding the biotechnology potential of lactobacilli through comparative genomics of 213 strains and associated genera.</title>
        <authorList>
            <person name="Sun Z."/>
            <person name="Harris H.M."/>
            <person name="McCann A."/>
            <person name="Guo C."/>
            <person name="Argimon S."/>
            <person name="Zhang W."/>
            <person name="Yang X."/>
            <person name="Jeffery I.B."/>
            <person name="Cooney J.C."/>
            <person name="Kagawa T.F."/>
            <person name="Liu W."/>
            <person name="Song Y."/>
            <person name="Salvetti E."/>
            <person name="Wrobel A."/>
            <person name="Rasinkangas P."/>
            <person name="Parkhill J."/>
            <person name="Rea M.C."/>
            <person name="O'Sullivan O."/>
            <person name="Ritari J."/>
            <person name="Douillard F.P."/>
            <person name="Paul Ross R."/>
            <person name="Yang R."/>
            <person name="Briner A.E."/>
            <person name="Felis G.E."/>
            <person name="de Vos W.M."/>
            <person name="Barrangou R."/>
            <person name="Klaenhammer T.R."/>
            <person name="Caufield P.W."/>
            <person name="Cui Y."/>
            <person name="Zhang H."/>
            <person name="O'Toole P.W."/>
        </authorList>
    </citation>
    <scope>NUCLEOTIDE SEQUENCE [LARGE SCALE GENOMIC DNA]</scope>
    <source>
        <strain evidence="2 3">DSM 16991</strain>
    </source>
</reference>
<evidence type="ECO:0000313" key="2">
    <source>
        <dbReference type="EMBL" id="KRM26514.1"/>
    </source>
</evidence>
<accession>A0A0R1X8T4</accession>
<dbReference type="PATRIC" id="fig|1122147.4.peg.3160"/>
<name>A0A0R1X8T4_9LACO</name>
<protein>
    <submittedName>
        <fullName evidence="2">Uncharacterized protein</fullName>
    </submittedName>
</protein>
<evidence type="ECO:0000313" key="3">
    <source>
        <dbReference type="Proteomes" id="UP000050949"/>
    </source>
</evidence>
<sequence>MKKFSKVKYFGAVAAALLAVAPIAAPVVSSIASPAVVQAATTTDAQKVLNRYFKDSTTTSQKNLFEFVSGESAITAPESLAGRRSGPNHFLGTLLTNGDLPSEFKNYYVQVVFSGYEGYPASQVAYDLYARGAGTYTATVYLFNANPSGTYDTPALASKTVTLTVPAATATVSGVSSVSDATVANGSSVTPFQTVASIVGSTKFALSDGSTRDAVPSDFATGLPIFVGFTQSSNPYYDIKQLDGGITGSTFKTPGTYYALFSLSDDVAASLTTAGVTPTVSLRKVTATVTVPGDKTKTETKTNWYVARKVVVGDYAESAATGTANVVNGQGTTVYSDPTTTTSTGKTLDYGSAWKVYGVVKNSAGTVLAYNLGGKQYVKASDVSSTAVSNQAGVFTVKYPSNPTWSIAVYNSDLKVQKLIPAGSTWTTFGVKTLKDGKSYYNVGGDQWVRTDYGYWNAK</sequence>
<evidence type="ECO:0000256" key="1">
    <source>
        <dbReference type="SAM" id="SignalP"/>
    </source>
</evidence>
<feature type="signal peptide" evidence="1">
    <location>
        <begin position="1"/>
        <end position="39"/>
    </location>
</feature>
<dbReference type="OrthoDB" id="2329011at2"/>
<proteinExistence type="predicted"/>